<protein>
    <submittedName>
        <fullName evidence="2">Uncharacterized protein</fullName>
    </submittedName>
</protein>
<dbReference type="AlphaFoldDB" id="A0A4Q7ZN92"/>
<gene>
    <name evidence="2" type="ORF">EV385_4353</name>
</gene>
<evidence type="ECO:0000313" key="2">
    <source>
        <dbReference type="EMBL" id="RZU52487.1"/>
    </source>
</evidence>
<evidence type="ECO:0000256" key="1">
    <source>
        <dbReference type="SAM" id="Phobius"/>
    </source>
</evidence>
<keyword evidence="1" id="KW-0812">Transmembrane</keyword>
<dbReference type="EMBL" id="SHKY01000001">
    <property type="protein sequence ID" value="RZU52487.1"/>
    <property type="molecule type" value="Genomic_DNA"/>
</dbReference>
<keyword evidence="1" id="KW-0472">Membrane</keyword>
<feature type="transmembrane region" description="Helical" evidence="1">
    <location>
        <begin position="23"/>
        <end position="46"/>
    </location>
</feature>
<dbReference type="OrthoDB" id="3295701at2"/>
<accession>A0A4Q7ZN92</accession>
<keyword evidence="3" id="KW-1185">Reference proteome</keyword>
<keyword evidence="1" id="KW-1133">Transmembrane helix</keyword>
<dbReference type="Proteomes" id="UP000292564">
    <property type="component" value="Unassembled WGS sequence"/>
</dbReference>
<evidence type="ECO:0000313" key="3">
    <source>
        <dbReference type="Proteomes" id="UP000292564"/>
    </source>
</evidence>
<sequence length="177" mass="18966">MAVGCHPCPVELSDDLSPARRPLFVPVVLATVFLIIIGVSAGLALATWRGQGTTGNQGQNEPIPAVVQNAQACRPETQNMGARANASGTLRIALLVRTRTSAIWICRDGAGQLFYHANRGGESADWVEGVTALFLTGVRRDGDEYAVKAADGTVFELNSDRLRIIHKDGREEIQDAV</sequence>
<organism evidence="2 3">
    <name type="scientific">Krasilnikovia cinnamomea</name>
    <dbReference type="NCBI Taxonomy" id="349313"/>
    <lineage>
        <taxon>Bacteria</taxon>
        <taxon>Bacillati</taxon>
        <taxon>Actinomycetota</taxon>
        <taxon>Actinomycetes</taxon>
        <taxon>Micromonosporales</taxon>
        <taxon>Micromonosporaceae</taxon>
        <taxon>Krasilnikovia</taxon>
    </lineage>
</organism>
<proteinExistence type="predicted"/>
<name>A0A4Q7ZN92_9ACTN</name>
<comment type="caution">
    <text evidence="2">The sequence shown here is derived from an EMBL/GenBank/DDBJ whole genome shotgun (WGS) entry which is preliminary data.</text>
</comment>
<reference evidence="2 3" key="1">
    <citation type="submission" date="2019-02" db="EMBL/GenBank/DDBJ databases">
        <title>Sequencing the genomes of 1000 actinobacteria strains.</title>
        <authorList>
            <person name="Klenk H.-P."/>
        </authorList>
    </citation>
    <scope>NUCLEOTIDE SEQUENCE [LARGE SCALE GENOMIC DNA]</scope>
    <source>
        <strain evidence="2 3">DSM 45162</strain>
    </source>
</reference>